<dbReference type="RefSeq" id="WP_144990913.1">
    <property type="nucleotide sequence ID" value="NZ_VNJK01000001.1"/>
</dbReference>
<evidence type="ECO:0000313" key="2">
    <source>
        <dbReference type="EMBL" id="TVX93940.1"/>
    </source>
</evidence>
<reference evidence="2 3" key="1">
    <citation type="submission" date="2019-07" db="EMBL/GenBank/DDBJ databases">
        <authorList>
            <person name="Kim J."/>
        </authorList>
    </citation>
    <scope>NUCLEOTIDE SEQUENCE [LARGE SCALE GENOMIC DNA]</scope>
    <source>
        <strain evidence="2 3">N4</strain>
    </source>
</reference>
<protein>
    <submittedName>
        <fullName evidence="2">50S ribosomal protein L7ae</fullName>
    </submittedName>
</protein>
<dbReference type="SUPFAM" id="SSF55315">
    <property type="entry name" value="L30e-like"/>
    <property type="match status" value="1"/>
</dbReference>
<dbReference type="InterPro" id="IPR029064">
    <property type="entry name" value="Ribosomal_eL30-like_sf"/>
</dbReference>
<name>A0A559J233_9BACL</name>
<dbReference type="NCBIfam" id="NF004078">
    <property type="entry name" value="PRK05583.1"/>
    <property type="match status" value="1"/>
</dbReference>
<dbReference type="Proteomes" id="UP000318102">
    <property type="component" value="Unassembled WGS sequence"/>
</dbReference>
<keyword evidence="3" id="KW-1185">Reference proteome</keyword>
<dbReference type="Gene3D" id="3.30.1330.30">
    <property type="match status" value="1"/>
</dbReference>
<keyword evidence="2" id="KW-0689">Ribosomal protein</keyword>
<evidence type="ECO:0000259" key="1">
    <source>
        <dbReference type="Pfam" id="PF01248"/>
    </source>
</evidence>
<evidence type="ECO:0000313" key="3">
    <source>
        <dbReference type="Proteomes" id="UP000318102"/>
    </source>
</evidence>
<comment type="caution">
    <text evidence="2">The sequence shown here is derived from an EMBL/GenBank/DDBJ whole genome shotgun (WGS) entry which is preliminary data.</text>
</comment>
<dbReference type="OrthoDB" id="9794863at2"/>
<dbReference type="Pfam" id="PF01248">
    <property type="entry name" value="Ribosomal_L7Ae"/>
    <property type="match status" value="1"/>
</dbReference>
<dbReference type="GO" id="GO:0005840">
    <property type="term" value="C:ribosome"/>
    <property type="evidence" value="ECO:0007669"/>
    <property type="project" value="UniProtKB-KW"/>
</dbReference>
<organism evidence="2 3">
    <name type="scientific">Paenibacillus agilis</name>
    <dbReference type="NCBI Taxonomy" id="3020863"/>
    <lineage>
        <taxon>Bacteria</taxon>
        <taxon>Bacillati</taxon>
        <taxon>Bacillota</taxon>
        <taxon>Bacilli</taxon>
        <taxon>Bacillales</taxon>
        <taxon>Paenibacillaceae</taxon>
        <taxon>Paenibacillus</taxon>
    </lineage>
</organism>
<dbReference type="AlphaFoldDB" id="A0A559J233"/>
<feature type="domain" description="Ribosomal protein eL8/eL30/eS12/Gadd45" evidence="1">
    <location>
        <begin position="4"/>
        <end position="91"/>
    </location>
</feature>
<dbReference type="InterPro" id="IPR004038">
    <property type="entry name" value="Ribosomal_eL8/eL30/eS12/Gad45"/>
</dbReference>
<gene>
    <name evidence="2" type="ORF">FPZ44_13290</name>
</gene>
<proteinExistence type="predicted"/>
<dbReference type="EMBL" id="VNJK01000001">
    <property type="protein sequence ID" value="TVX93940.1"/>
    <property type="molecule type" value="Genomic_DNA"/>
</dbReference>
<sequence>MKNKVLSQLGLAQRAGKLVSGDDIVFKAIRNSQARLVIVAGDASENTKKKFKDKCSTYNVPLVIGFTRDELGESIGKLDRVILGVTDKGFASLMHNGLITMSEVEYIGETREGQ</sequence>
<accession>A0A559J233</accession>
<keyword evidence="2" id="KW-0687">Ribonucleoprotein</keyword>